<reference evidence="3 4" key="1">
    <citation type="journal article" date="2018" name="Nat. Ecol. Evol.">
        <title>Pezizomycetes genomes reveal the molecular basis of ectomycorrhizal truffle lifestyle.</title>
        <authorList>
            <person name="Murat C."/>
            <person name="Payen T."/>
            <person name="Noel B."/>
            <person name="Kuo A."/>
            <person name="Morin E."/>
            <person name="Chen J."/>
            <person name="Kohler A."/>
            <person name="Krizsan K."/>
            <person name="Balestrini R."/>
            <person name="Da Silva C."/>
            <person name="Montanini B."/>
            <person name="Hainaut M."/>
            <person name="Levati E."/>
            <person name="Barry K.W."/>
            <person name="Belfiori B."/>
            <person name="Cichocki N."/>
            <person name="Clum A."/>
            <person name="Dockter R.B."/>
            <person name="Fauchery L."/>
            <person name="Guy J."/>
            <person name="Iotti M."/>
            <person name="Le Tacon F."/>
            <person name="Lindquist E.A."/>
            <person name="Lipzen A."/>
            <person name="Malagnac F."/>
            <person name="Mello A."/>
            <person name="Molinier V."/>
            <person name="Miyauchi S."/>
            <person name="Poulain J."/>
            <person name="Riccioni C."/>
            <person name="Rubini A."/>
            <person name="Sitrit Y."/>
            <person name="Splivallo R."/>
            <person name="Traeger S."/>
            <person name="Wang M."/>
            <person name="Zifcakova L."/>
            <person name="Wipf D."/>
            <person name="Zambonelli A."/>
            <person name="Paolocci F."/>
            <person name="Nowrousian M."/>
            <person name="Ottonello S."/>
            <person name="Baldrian P."/>
            <person name="Spatafora J.W."/>
            <person name="Henrissat B."/>
            <person name="Nagy L.G."/>
            <person name="Aury J.M."/>
            <person name="Wincker P."/>
            <person name="Grigoriev I.V."/>
            <person name="Bonfante P."/>
            <person name="Martin F.M."/>
        </authorList>
    </citation>
    <scope>NUCLEOTIDE SEQUENCE [LARGE SCALE GENOMIC DNA]</scope>
    <source>
        <strain evidence="3 4">ATCC MYA-4762</strain>
    </source>
</reference>
<evidence type="ECO:0000313" key="2">
    <source>
        <dbReference type="EMBL" id="RPB26206.1"/>
    </source>
</evidence>
<sequence>MEILGNDLRLLKEFRERSKTGMQEDKEEKKPQTRESVKKMVERSEGTKLEEITEKNEGPRRSGRKRRPSEKARER</sequence>
<evidence type="ECO:0000313" key="3">
    <source>
        <dbReference type="EMBL" id="RPB26207.1"/>
    </source>
</evidence>
<name>A0A3N4LTK2_9PEZI</name>
<protein>
    <submittedName>
        <fullName evidence="3">Uncharacterized protein</fullName>
    </submittedName>
</protein>
<evidence type="ECO:0000313" key="4">
    <source>
        <dbReference type="Proteomes" id="UP000267821"/>
    </source>
</evidence>
<gene>
    <name evidence="2" type="ORF">L211DRAFT_835575</name>
    <name evidence="3" type="ORF">L211DRAFT_835576</name>
</gene>
<dbReference type="EMBL" id="ML121535">
    <property type="protein sequence ID" value="RPB26207.1"/>
    <property type="molecule type" value="Genomic_DNA"/>
</dbReference>
<evidence type="ECO:0000256" key="1">
    <source>
        <dbReference type="SAM" id="MobiDB-lite"/>
    </source>
</evidence>
<dbReference type="Proteomes" id="UP000267821">
    <property type="component" value="Unassembled WGS sequence"/>
</dbReference>
<dbReference type="AlphaFoldDB" id="A0A3N4LTK2"/>
<keyword evidence="4" id="KW-1185">Reference proteome</keyword>
<proteinExistence type="predicted"/>
<organism evidence="3 4">
    <name type="scientific">Terfezia boudieri ATCC MYA-4762</name>
    <dbReference type="NCBI Taxonomy" id="1051890"/>
    <lineage>
        <taxon>Eukaryota</taxon>
        <taxon>Fungi</taxon>
        <taxon>Dikarya</taxon>
        <taxon>Ascomycota</taxon>
        <taxon>Pezizomycotina</taxon>
        <taxon>Pezizomycetes</taxon>
        <taxon>Pezizales</taxon>
        <taxon>Pezizaceae</taxon>
        <taxon>Terfezia</taxon>
    </lineage>
</organism>
<feature type="compositionally biased region" description="Basic and acidic residues" evidence="1">
    <location>
        <begin position="9"/>
        <end position="60"/>
    </location>
</feature>
<dbReference type="EMBL" id="ML121535">
    <property type="protein sequence ID" value="RPB26206.1"/>
    <property type="molecule type" value="Genomic_DNA"/>
</dbReference>
<feature type="region of interest" description="Disordered" evidence="1">
    <location>
        <begin position="1"/>
        <end position="75"/>
    </location>
</feature>
<accession>A0A3N4LTK2</accession>